<feature type="domain" description="Histidine kinase" evidence="14">
    <location>
        <begin position="816"/>
        <end position="1030"/>
    </location>
</feature>
<keyword evidence="8" id="KW-0902">Two-component regulatory system</keyword>
<dbReference type="InterPro" id="IPR011006">
    <property type="entry name" value="CheY-like_superfamily"/>
</dbReference>
<dbReference type="InterPro" id="IPR013783">
    <property type="entry name" value="Ig-like_fold"/>
</dbReference>
<dbReference type="InterPro" id="IPR011110">
    <property type="entry name" value="Reg_prop"/>
</dbReference>
<dbReference type="GO" id="GO:0003700">
    <property type="term" value="F:DNA-binding transcription factor activity"/>
    <property type="evidence" value="ECO:0007669"/>
    <property type="project" value="InterPro"/>
</dbReference>
<gene>
    <name evidence="16" type="ORF">HHU12_30655</name>
</gene>
<dbReference type="SUPFAM" id="SSF63829">
    <property type="entry name" value="Calcium-dependent phosphotriesterase"/>
    <property type="match status" value="2"/>
</dbReference>
<evidence type="ECO:0000256" key="3">
    <source>
        <dbReference type="ARBA" id="ARBA00022553"/>
    </source>
</evidence>
<dbReference type="CDD" id="cd00082">
    <property type="entry name" value="HisKA"/>
    <property type="match status" value="1"/>
</dbReference>
<dbReference type="Gene3D" id="1.10.10.60">
    <property type="entry name" value="Homeodomain-like"/>
    <property type="match status" value="1"/>
</dbReference>
<evidence type="ECO:0000313" key="17">
    <source>
        <dbReference type="Proteomes" id="UP000576082"/>
    </source>
</evidence>
<dbReference type="Proteomes" id="UP000576082">
    <property type="component" value="Unassembled WGS sequence"/>
</dbReference>
<dbReference type="GO" id="GO:0000155">
    <property type="term" value="F:phosphorelay sensor kinase activity"/>
    <property type="evidence" value="ECO:0007669"/>
    <property type="project" value="InterPro"/>
</dbReference>
<dbReference type="Pfam" id="PF00512">
    <property type="entry name" value="HisKA"/>
    <property type="match status" value="1"/>
</dbReference>
<evidence type="ECO:0000259" key="14">
    <source>
        <dbReference type="PROSITE" id="PS50109"/>
    </source>
</evidence>
<keyword evidence="3 11" id="KW-0597">Phosphoprotein</keyword>
<reference evidence="16 17" key="1">
    <citation type="submission" date="2020-04" db="EMBL/GenBank/DDBJ databases">
        <title>Flammeovirga sp. SR4, a novel species isolated from seawater.</title>
        <authorList>
            <person name="Wang X."/>
        </authorList>
    </citation>
    <scope>NUCLEOTIDE SEQUENCE [LARGE SCALE GENOMIC DNA]</scope>
    <source>
        <strain evidence="16 17">ATCC 23126</strain>
    </source>
</reference>
<evidence type="ECO:0000256" key="7">
    <source>
        <dbReference type="ARBA" id="ARBA00022840"/>
    </source>
</evidence>
<feature type="modified residue" description="4-aspartylphosphate" evidence="11">
    <location>
        <position position="1112"/>
    </location>
</feature>
<dbReference type="SMART" id="SM00388">
    <property type="entry name" value="HisKA"/>
    <property type="match status" value="1"/>
</dbReference>
<dbReference type="InterPro" id="IPR036097">
    <property type="entry name" value="HisK_dim/P_sf"/>
</dbReference>
<dbReference type="InterPro" id="IPR004358">
    <property type="entry name" value="Sig_transdc_His_kin-like_C"/>
</dbReference>
<keyword evidence="7" id="KW-0067">ATP-binding</keyword>
<dbReference type="CDD" id="cd00075">
    <property type="entry name" value="HATPase"/>
    <property type="match status" value="1"/>
</dbReference>
<keyword evidence="17" id="KW-1185">Reference proteome</keyword>
<dbReference type="Pfam" id="PF07494">
    <property type="entry name" value="Reg_prop"/>
    <property type="match status" value="1"/>
</dbReference>
<dbReference type="PROSITE" id="PS50110">
    <property type="entry name" value="RESPONSE_REGULATORY"/>
    <property type="match status" value="1"/>
</dbReference>
<evidence type="ECO:0000313" key="16">
    <source>
        <dbReference type="EMBL" id="NME72362.1"/>
    </source>
</evidence>
<dbReference type="SUPFAM" id="SSF46689">
    <property type="entry name" value="Homeodomain-like"/>
    <property type="match status" value="1"/>
</dbReference>
<dbReference type="InterPro" id="IPR009057">
    <property type="entry name" value="Homeodomain-like_sf"/>
</dbReference>
<keyword evidence="10" id="KW-0804">Transcription</keyword>
<comment type="caution">
    <text evidence="16">The sequence shown here is derived from an EMBL/GenBank/DDBJ whole genome shotgun (WGS) entry which is preliminary data.</text>
</comment>
<keyword evidence="12" id="KW-0472">Membrane</keyword>
<dbReference type="SMART" id="SM00387">
    <property type="entry name" value="HATPase_c"/>
    <property type="match status" value="1"/>
</dbReference>
<comment type="catalytic activity">
    <reaction evidence="1">
        <text>ATP + protein L-histidine = ADP + protein N-phospho-L-histidine.</text>
        <dbReference type="EC" id="2.7.13.3"/>
    </reaction>
</comment>
<dbReference type="SMART" id="SM00342">
    <property type="entry name" value="HTH_ARAC"/>
    <property type="match status" value="1"/>
</dbReference>
<dbReference type="Pfam" id="PF12833">
    <property type="entry name" value="HTH_18"/>
    <property type="match status" value="1"/>
</dbReference>
<dbReference type="Pfam" id="PF02518">
    <property type="entry name" value="HATPase_c"/>
    <property type="match status" value="1"/>
</dbReference>
<dbReference type="InterPro" id="IPR015943">
    <property type="entry name" value="WD40/YVTN_repeat-like_dom_sf"/>
</dbReference>
<evidence type="ECO:0000259" key="15">
    <source>
        <dbReference type="PROSITE" id="PS50110"/>
    </source>
</evidence>
<dbReference type="InterPro" id="IPR005467">
    <property type="entry name" value="His_kinase_dom"/>
</dbReference>
<keyword evidence="4" id="KW-0808">Transferase</keyword>
<dbReference type="InterPro" id="IPR001789">
    <property type="entry name" value="Sig_transdc_resp-reg_receiver"/>
</dbReference>
<evidence type="ECO:0000256" key="1">
    <source>
        <dbReference type="ARBA" id="ARBA00000085"/>
    </source>
</evidence>
<keyword evidence="12" id="KW-1133">Transmembrane helix</keyword>
<protein>
    <recommendedName>
        <fullName evidence="2">histidine kinase</fullName>
        <ecNumber evidence="2">2.7.13.3</ecNumber>
    </recommendedName>
</protein>
<keyword evidence="12" id="KW-0812">Transmembrane</keyword>
<dbReference type="CDD" id="cd17574">
    <property type="entry name" value="REC_OmpR"/>
    <property type="match status" value="1"/>
</dbReference>
<keyword evidence="9" id="KW-0805">Transcription regulation</keyword>
<evidence type="ECO:0000256" key="5">
    <source>
        <dbReference type="ARBA" id="ARBA00022741"/>
    </source>
</evidence>
<dbReference type="GO" id="GO:0005524">
    <property type="term" value="F:ATP binding"/>
    <property type="evidence" value="ECO:0007669"/>
    <property type="project" value="UniProtKB-KW"/>
</dbReference>
<dbReference type="GO" id="GO:0043565">
    <property type="term" value="F:sequence-specific DNA binding"/>
    <property type="evidence" value="ECO:0007669"/>
    <property type="project" value="InterPro"/>
</dbReference>
<proteinExistence type="predicted"/>
<evidence type="ECO:0000256" key="6">
    <source>
        <dbReference type="ARBA" id="ARBA00022777"/>
    </source>
</evidence>
<dbReference type="RefSeq" id="WP_169660556.1">
    <property type="nucleotide sequence ID" value="NZ_JABANE010000154.1"/>
</dbReference>
<dbReference type="PANTHER" id="PTHR43547">
    <property type="entry name" value="TWO-COMPONENT HISTIDINE KINASE"/>
    <property type="match status" value="1"/>
</dbReference>
<dbReference type="PANTHER" id="PTHR43547:SF2">
    <property type="entry name" value="HYBRID SIGNAL TRANSDUCTION HISTIDINE KINASE C"/>
    <property type="match status" value="1"/>
</dbReference>
<sequence>MTIRASIIISILFCIGNFAFGQFSTKQYTVNDGLSINEVTDLYVDQQMHYLWICTNNGLNRFDGHRFETKYIERKEGRVSHFINALAEDQSHHFWVGTNRGLALYDYKNDLWKTLDKGLESGIYTQLSLLNDSLLYGVRDNDELIEINTKTQEHKVIETNLIESIFQLESVHGTLYLGGWKGLYSYDPVRQEFKQEAKGKIKNASLIKYLKDETFWVKDNGKLLYIPVVNKKPKYSNIIDVSPLLKKKKNEKSQVLDVAVLQDQYLISVNSKLKSIKKSDLTKKKVGVSRWVSTLEAVKICVDQYQNVWCSTWKEGFNQLQKSTKPFKSVAFNPHLKGVQPLRHVRGFAEIDSSQILVGTEQNGFFIYDREQRNIQPYPTKTPFITIENKVLNMTKDWNGRVWTGHLQIGTRVFLGEGKEEINQQFRFRNRRKQYMAVNDFLVDATQKKIYMVGASSVYQYDDQKKDFTSKRIDGRQLDCIERDKSTGNFWLGSGQGLQVYDVTLKNKLADYHKLIENAGLEDIRINTLFFDQEGVLWIGTYGDGLFYYKKENKAIIPVSLPEYLDVKVVYACIDDQEQTTLWVSTNSGLIAYHKPTKTFKKYTAEDGVLDNQFCYRSAFRAEDGTLFFGEANGFTFFHPDDLKRKKNTLPSPQFSEFFIGPQKTPLYGEEENSITITDNSFSFHFFTPELSNSESYTYAYQLEGFDKEFRYSHLSDPKASYHHLPSGRYRFKVKVTRPFSDWSQETFSPWLVIPLPWYQTPTAILGFTLLFLFVFILSIWIIKEQLQLKNTAVIARMEQQNTEEISRTKLRFFTDITHEIRTPLTLILSPLNTILENRQFDLPTQKSLMTIQKSAKRLSSLVDELLLFRKTENNNLNLKLEEIAVHDLLESICDWFNYEAETKNITLKYQFSETAIHAVMDRDMIEKVLANLISNALKFTEDGGEISITCDQQNGATIIKVKDNGKGMNEEEVERIFHRFYESNPSEHAGFGIGLELSQRIVLAHQGKISVESQMGQGSTFSIEIPQLQPNTEAFQKKEWSKEKAVFPEAHNGRVIPSLLDGKLLIVEDDTEIRNYIADLFKVQFSVTCMKNGQEGLFYAQSNPVDLVISDYQMPLMNGVEMCHHLKSDLTTSHIPVIMLSAFNEIEDQLRGLEVGADDYIEKPFESKILYYKITNLLNTRQQLKKNFNQGQPLDLSSLPQQDQRFLKLLNTVIHQEIQNENLSVDFVAEKMKVSRTTLNSKLKGLLNVTASEYIRKEKLKEAYRLLIEEDYNVTEAADAVGFSYAYFNTLFKKEFGVPPGKL</sequence>
<dbReference type="Gene3D" id="2.60.40.10">
    <property type="entry name" value="Immunoglobulins"/>
    <property type="match status" value="1"/>
</dbReference>
<dbReference type="Gene3D" id="2.130.10.10">
    <property type="entry name" value="YVTN repeat-like/Quinoprotein amine dehydrogenase"/>
    <property type="match status" value="3"/>
</dbReference>
<dbReference type="Gene3D" id="3.30.565.10">
    <property type="entry name" value="Histidine kinase-like ATPase, C-terminal domain"/>
    <property type="match status" value="1"/>
</dbReference>
<evidence type="ECO:0000256" key="10">
    <source>
        <dbReference type="ARBA" id="ARBA00023163"/>
    </source>
</evidence>
<dbReference type="Pfam" id="PF00072">
    <property type="entry name" value="Response_reg"/>
    <property type="match status" value="1"/>
</dbReference>
<evidence type="ECO:0000259" key="13">
    <source>
        <dbReference type="PROSITE" id="PS01124"/>
    </source>
</evidence>
<dbReference type="PROSITE" id="PS50109">
    <property type="entry name" value="HIS_KIN"/>
    <property type="match status" value="1"/>
</dbReference>
<dbReference type="EMBL" id="JABANE010000154">
    <property type="protein sequence ID" value="NME72362.1"/>
    <property type="molecule type" value="Genomic_DNA"/>
</dbReference>
<evidence type="ECO:0000256" key="4">
    <source>
        <dbReference type="ARBA" id="ARBA00022679"/>
    </source>
</evidence>
<dbReference type="FunFam" id="3.30.565.10:FF:000037">
    <property type="entry name" value="Hybrid sensor histidine kinase/response regulator"/>
    <property type="match status" value="1"/>
</dbReference>
<dbReference type="SUPFAM" id="SSF55874">
    <property type="entry name" value="ATPase domain of HSP90 chaperone/DNA topoisomerase II/histidine kinase"/>
    <property type="match status" value="1"/>
</dbReference>
<keyword evidence="6" id="KW-0418">Kinase</keyword>
<evidence type="ECO:0000256" key="12">
    <source>
        <dbReference type="SAM" id="Phobius"/>
    </source>
</evidence>
<dbReference type="InterPro" id="IPR003661">
    <property type="entry name" value="HisK_dim/P_dom"/>
</dbReference>
<feature type="transmembrane region" description="Helical" evidence="12">
    <location>
        <begin position="764"/>
        <end position="783"/>
    </location>
</feature>
<dbReference type="InterPro" id="IPR018060">
    <property type="entry name" value="HTH_AraC"/>
</dbReference>
<dbReference type="SUPFAM" id="SSF52172">
    <property type="entry name" value="CheY-like"/>
    <property type="match status" value="1"/>
</dbReference>
<dbReference type="SUPFAM" id="SSF47384">
    <property type="entry name" value="Homodimeric domain of signal transducing histidine kinase"/>
    <property type="match status" value="1"/>
</dbReference>
<evidence type="ECO:0000256" key="11">
    <source>
        <dbReference type="PROSITE-ProRule" id="PRU00169"/>
    </source>
</evidence>
<feature type="domain" description="Response regulatory" evidence="15">
    <location>
        <begin position="1064"/>
        <end position="1179"/>
    </location>
</feature>
<accession>A0A7X9S0V0</accession>
<dbReference type="SMART" id="SM00448">
    <property type="entry name" value="REC"/>
    <property type="match status" value="1"/>
</dbReference>
<evidence type="ECO:0000256" key="2">
    <source>
        <dbReference type="ARBA" id="ARBA00012438"/>
    </source>
</evidence>
<dbReference type="Gene3D" id="3.40.50.2300">
    <property type="match status" value="1"/>
</dbReference>
<dbReference type="PROSITE" id="PS01124">
    <property type="entry name" value="HTH_ARAC_FAMILY_2"/>
    <property type="match status" value="1"/>
</dbReference>
<evidence type="ECO:0000256" key="9">
    <source>
        <dbReference type="ARBA" id="ARBA00023015"/>
    </source>
</evidence>
<evidence type="ECO:0000256" key="8">
    <source>
        <dbReference type="ARBA" id="ARBA00023012"/>
    </source>
</evidence>
<dbReference type="InterPro" id="IPR011123">
    <property type="entry name" value="Y_Y_Y"/>
</dbReference>
<dbReference type="PRINTS" id="PR00344">
    <property type="entry name" value="BCTRLSENSOR"/>
</dbReference>
<name>A0A7X9S0V0_9BACT</name>
<dbReference type="EC" id="2.7.13.3" evidence="2"/>
<dbReference type="Gene3D" id="1.10.287.130">
    <property type="match status" value="1"/>
</dbReference>
<keyword evidence="5" id="KW-0547">Nucleotide-binding</keyword>
<feature type="domain" description="HTH araC/xylS-type" evidence="13">
    <location>
        <begin position="1209"/>
        <end position="1304"/>
    </location>
</feature>
<dbReference type="Pfam" id="PF07495">
    <property type="entry name" value="Y_Y_Y"/>
    <property type="match status" value="1"/>
</dbReference>
<dbReference type="InterPro" id="IPR003594">
    <property type="entry name" value="HATPase_dom"/>
</dbReference>
<dbReference type="InterPro" id="IPR036890">
    <property type="entry name" value="HATPase_C_sf"/>
</dbReference>
<organism evidence="16 17">
    <name type="scientific">Flammeovirga aprica JL-4</name>
    <dbReference type="NCBI Taxonomy" id="694437"/>
    <lineage>
        <taxon>Bacteria</taxon>
        <taxon>Pseudomonadati</taxon>
        <taxon>Bacteroidota</taxon>
        <taxon>Cytophagia</taxon>
        <taxon>Cytophagales</taxon>
        <taxon>Flammeovirgaceae</taxon>
        <taxon>Flammeovirga</taxon>
    </lineage>
</organism>